<feature type="transmembrane region" description="Helical" evidence="2">
    <location>
        <begin position="155"/>
        <end position="172"/>
    </location>
</feature>
<feature type="transmembrane region" description="Helical" evidence="2">
    <location>
        <begin position="327"/>
        <end position="345"/>
    </location>
</feature>
<keyword evidence="2" id="KW-0472">Membrane</keyword>
<name>A0ABP7IIN9_9ACTN</name>
<evidence type="ECO:0000313" key="3">
    <source>
        <dbReference type="EMBL" id="GAA3819550.1"/>
    </source>
</evidence>
<feature type="compositionally biased region" description="Pro residues" evidence="1">
    <location>
        <begin position="40"/>
        <end position="61"/>
    </location>
</feature>
<gene>
    <name evidence="3" type="ORF">GCM10022242_21600</name>
</gene>
<feature type="transmembrane region" description="Helical" evidence="2">
    <location>
        <begin position="378"/>
        <end position="397"/>
    </location>
</feature>
<sequence>MNDQAPTPDSSSSGGSHSSDPRIDETAPIAATSPSRPEPESVPPPPPTGTLPAGAPPPPPGTTTAVVDPPPPPPPAAVVPATPGRPGLMGALTTIGVGLLGAAIVLSANMSRRDGDLDWSNFIVGLGATAVLVVVTLVAVVVVRRQHEPVARGELVTWPGVVGILGIAAMLGVGIGDQDWVQDFFAYLEGGVITVLALLGYLASRRAAYVVTAIAGIGILYVQAFDDLFGDSLDEDSTVITIAIAVTVFVAGLTVVGWVLPTRVTTGVVLGVVGVVSFAALLIGMAVTKAFAGAFASMMFTVSGDDTGGTTLGGGAPPTLDFDNDTWVVVALAAALTVLWALAAAWTGSSGFTICAILMPTIVVPLAAIVLVVEHPTWWGVVVGVAGTVLLVLGALLGRTRARNAATPAY</sequence>
<evidence type="ECO:0000256" key="2">
    <source>
        <dbReference type="SAM" id="Phobius"/>
    </source>
</evidence>
<dbReference type="RefSeq" id="WP_344775205.1">
    <property type="nucleotide sequence ID" value="NZ_BAABAH010000006.1"/>
</dbReference>
<feature type="transmembrane region" description="Helical" evidence="2">
    <location>
        <begin position="122"/>
        <end position="143"/>
    </location>
</feature>
<accession>A0ABP7IIN9</accession>
<feature type="transmembrane region" description="Helical" evidence="2">
    <location>
        <begin position="267"/>
        <end position="292"/>
    </location>
</feature>
<feature type="transmembrane region" description="Helical" evidence="2">
    <location>
        <begin position="237"/>
        <end position="260"/>
    </location>
</feature>
<dbReference type="Proteomes" id="UP001501821">
    <property type="component" value="Unassembled WGS sequence"/>
</dbReference>
<proteinExistence type="predicted"/>
<feature type="compositionally biased region" description="Pro residues" evidence="1">
    <location>
        <begin position="68"/>
        <end position="77"/>
    </location>
</feature>
<reference evidence="4" key="1">
    <citation type="journal article" date="2019" name="Int. J. Syst. Evol. Microbiol.">
        <title>The Global Catalogue of Microorganisms (GCM) 10K type strain sequencing project: providing services to taxonomists for standard genome sequencing and annotation.</title>
        <authorList>
            <consortium name="The Broad Institute Genomics Platform"/>
            <consortium name="The Broad Institute Genome Sequencing Center for Infectious Disease"/>
            <person name="Wu L."/>
            <person name="Ma J."/>
        </authorList>
    </citation>
    <scope>NUCLEOTIDE SEQUENCE [LARGE SCALE GENOMIC DNA]</scope>
    <source>
        <strain evidence="4">JCM 16953</strain>
    </source>
</reference>
<feature type="transmembrane region" description="Helical" evidence="2">
    <location>
        <begin position="207"/>
        <end position="225"/>
    </location>
</feature>
<dbReference type="EMBL" id="BAABAH010000006">
    <property type="protein sequence ID" value="GAA3819550.1"/>
    <property type="molecule type" value="Genomic_DNA"/>
</dbReference>
<protein>
    <recommendedName>
        <fullName evidence="5">DMT family transporter</fullName>
    </recommendedName>
</protein>
<evidence type="ECO:0000256" key="1">
    <source>
        <dbReference type="SAM" id="MobiDB-lite"/>
    </source>
</evidence>
<evidence type="ECO:0000313" key="4">
    <source>
        <dbReference type="Proteomes" id="UP001501821"/>
    </source>
</evidence>
<keyword evidence="4" id="KW-1185">Reference proteome</keyword>
<feature type="transmembrane region" description="Helical" evidence="2">
    <location>
        <begin position="88"/>
        <end position="110"/>
    </location>
</feature>
<feature type="region of interest" description="Disordered" evidence="1">
    <location>
        <begin position="1"/>
        <end position="77"/>
    </location>
</feature>
<keyword evidence="2" id="KW-0812">Transmembrane</keyword>
<evidence type="ECO:0008006" key="5">
    <source>
        <dbReference type="Google" id="ProtNLM"/>
    </source>
</evidence>
<feature type="transmembrane region" description="Helical" evidence="2">
    <location>
        <begin position="352"/>
        <end position="372"/>
    </location>
</feature>
<keyword evidence="2" id="KW-1133">Transmembrane helix</keyword>
<comment type="caution">
    <text evidence="3">The sequence shown here is derived from an EMBL/GenBank/DDBJ whole genome shotgun (WGS) entry which is preliminary data.</text>
</comment>
<feature type="transmembrane region" description="Helical" evidence="2">
    <location>
        <begin position="184"/>
        <end position="202"/>
    </location>
</feature>
<organism evidence="3 4">
    <name type="scientific">Nocardioides panacisoli</name>
    <dbReference type="NCBI Taxonomy" id="627624"/>
    <lineage>
        <taxon>Bacteria</taxon>
        <taxon>Bacillati</taxon>
        <taxon>Actinomycetota</taxon>
        <taxon>Actinomycetes</taxon>
        <taxon>Propionibacteriales</taxon>
        <taxon>Nocardioidaceae</taxon>
        <taxon>Nocardioides</taxon>
    </lineage>
</organism>